<comment type="caution">
    <text evidence="3">The sequence shown here is derived from an EMBL/GenBank/DDBJ whole genome shotgun (WGS) entry which is preliminary data.</text>
</comment>
<sequence length="705" mass="81727">MATDDIGWVYPYNKKHQTTMVGFMSWFHESVFPKNQEFAKDQLNQILPSNIKAYLEFRAYGKANPQEGDFPILMRAGSVEKLKQSISWYMPNKNVPWIDGRGGNPARHASLNEVIKKIERHEARDEGKDANDKRPYNDNEFFKLLEMLRRKEDFDHNMKYPMMSLWSYHLIHRLDDTCHFKVEHPHGSVEYPFAIFTKTRYSKNVRSIRDCPDQILLGADDWKVCPQLNLAIYLDKWLEMHPDAVHLFTTNDDTKKGPNNLKQQYANRIKGVVWDQAEFQALEDQVGNQRDKKGVGTHSMRKFASTKASRRGATPRHVEYRGRWVGDKSGRVVSIRYIDKRDDYVDAFVAGLLCNGGPIKYCTDLNITDDWLKSHVVSHVAKRIQDNRLIRILGLAKLWACFDPEAKSLVEQQDREYIISMFASRYGQPQANPVKKVPLEIYNVNGDLDIRDASTPQPPRDGATAATAAPTGAPTGGPSNEQVITYLKAVEQNMMQQFLQQQAREEAQRAWLSIQVSKLLNNQRRWGAQLPQAFSRQDPRQQAARREDADRRNEQQQGEIIVHDDRLLVGDDPHARLCDRPRSLNELWREFTHGIGDNKPAKDFTVAEKNNKLLNIKQKYWRRRRLWRVQAFLVVRCKFTCHEANAMIQTCYGGTVTSVINRIDKDSRNRNYPVIDTTERGKNFHCNPRLVPSNDMFKQWNTPDQ</sequence>
<dbReference type="SUPFAM" id="SSF56349">
    <property type="entry name" value="DNA breaking-rejoining enzymes"/>
    <property type="match status" value="1"/>
</dbReference>
<feature type="region of interest" description="Disordered" evidence="2">
    <location>
        <begin position="288"/>
        <end position="315"/>
    </location>
</feature>
<dbReference type="AlphaFoldDB" id="A0A9N8D523"/>
<evidence type="ECO:0000256" key="1">
    <source>
        <dbReference type="ARBA" id="ARBA00023172"/>
    </source>
</evidence>
<dbReference type="InterPro" id="IPR013762">
    <property type="entry name" value="Integrase-like_cat_sf"/>
</dbReference>
<dbReference type="GO" id="GO:0006310">
    <property type="term" value="P:DNA recombination"/>
    <property type="evidence" value="ECO:0007669"/>
    <property type="project" value="UniProtKB-KW"/>
</dbReference>
<gene>
    <name evidence="3" type="ORF">SEMRO_7_G005771.1</name>
</gene>
<dbReference type="GO" id="GO:0015074">
    <property type="term" value="P:DNA integration"/>
    <property type="evidence" value="ECO:0007669"/>
    <property type="project" value="InterPro"/>
</dbReference>
<dbReference type="Gene3D" id="1.10.443.10">
    <property type="entry name" value="Intergrase catalytic core"/>
    <property type="match status" value="1"/>
</dbReference>
<protein>
    <submittedName>
        <fullName evidence="3">Uncharacterized protein</fullName>
    </submittedName>
</protein>
<feature type="compositionally biased region" description="Basic and acidic residues" evidence="2">
    <location>
        <begin position="544"/>
        <end position="554"/>
    </location>
</feature>
<organism evidence="3 4">
    <name type="scientific">Seminavis robusta</name>
    <dbReference type="NCBI Taxonomy" id="568900"/>
    <lineage>
        <taxon>Eukaryota</taxon>
        <taxon>Sar</taxon>
        <taxon>Stramenopiles</taxon>
        <taxon>Ochrophyta</taxon>
        <taxon>Bacillariophyta</taxon>
        <taxon>Bacillariophyceae</taxon>
        <taxon>Bacillariophycidae</taxon>
        <taxon>Naviculales</taxon>
        <taxon>Naviculaceae</taxon>
        <taxon>Seminavis</taxon>
    </lineage>
</organism>
<evidence type="ECO:0000313" key="3">
    <source>
        <dbReference type="EMBL" id="CAB9496607.1"/>
    </source>
</evidence>
<feature type="region of interest" description="Disordered" evidence="2">
    <location>
        <begin position="449"/>
        <end position="480"/>
    </location>
</feature>
<evidence type="ECO:0000313" key="4">
    <source>
        <dbReference type="Proteomes" id="UP001153069"/>
    </source>
</evidence>
<accession>A0A9N8D523</accession>
<feature type="region of interest" description="Disordered" evidence="2">
    <location>
        <begin position="530"/>
        <end position="557"/>
    </location>
</feature>
<dbReference type="InterPro" id="IPR011010">
    <property type="entry name" value="DNA_brk_join_enz"/>
</dbReference>
<reference evidence="3" key="1">
    <citation type="submission" date="2020-06" db="EMBL/GenBank/DDBJ databases">
        <authorList>
            <consortium name="Plant Systems Biology data submission"/>
        </authorList>
    </citation>
    <scope>NUCLEOTIDE SEQUENCE</scope>
    <source>
        <strain evidence="3">D6</strain>
    </source>
</reference>
<dbReference type="Proteomes" id="UP001153069">
    <property type="component" value="Unassembled WGS sequence"/>
</dbReference>
<keyword evidence="4" id="KW-1185">Reference proteome</keyword>
<feature type="compositionally biased region" description="Low complexity" evidence="2">
    <location>
        <begin position="462"/>
        <end position="478"/>
    </location>
</feature>
<evidence type="ECO:0000256" key="2">
    <source>
        <dbReference type="SAM" id="MobiDB-lite"/>
    </source>
</evidence>
<proteinExistence type="predicted"/>
<keyword evidence="1" id="KW-0233">DNA recombination</keyword>
<dbReference type="EMBL" id="CAICTM010000007">
    <property type="protein sequence ID" value="CAB9496607.1"/>
    <property type="molecule type" value="Genomic_DNA"/>
</dbReference>
<name>A0A9N8D523_9STRA</name>
<dbReference type="GO" id="GO:0003677">
    <property type="term" value="F:DNA binding"/>
    <property type="evidence" value="ECO:0007669"/>
    <property type="project" value="InterPro"/>
</dbReference>
<dbReference type="OrthoDB" id="46831at2759"/>